<dbReference type="AlphaFoldDB" id="A0A242MUW5"/>
<evidence type="ECO:0000256" key="1">
    <source>
        <dbReference type="SAM" id="SignalP"/>
    </source>
</evidence>
<proteinExistence type="predicted"/>
<dbReference type="EMBL" id="NBTY01000075">
    <property type="protein sequence ID" value="OTP75227.1"/>
    <property type="molecule type" value="Genomic_DNA"/>
</dbReference>
<dbReference type="Proteomes" id="UP000194546">
    <property type="component" value="Unassembled WGS sequence"/>
</dbReference>
<organism evidence="2 3">
    <name type="scientific">Caballeronia sordidicola</name>
    <name type="common">Burkholderia sordidicola</name>
    <dbReference type="NCBI Taxonomy" id="196367"/>
    <lineage>
        <taxon>Bacteria</taxon>
        <taxon>Pseudomonadati</taxon>
        <taxon>Pseudomonadota</taxon>
        <taxon>Betaproteobacteria</taxon>
        <taxon>Burkholderiales</taxon>
        <taxon>Burkholderiaceae</taxon>
        <taxon>Caballeronia</taxon>
    </lineage>
</organism>
<evidence type="ECO:0000313" key="2">
    <source>
        <dbReference type="EMBL" id="OTP75227.1"/>
    </source>
</evidence>
<accession>A0A242MUW5</accession>
<gene>
    <name evidence="2" type="ORF">PAMC26510_14900</name>
</gene>
<keyword evidence="1" id="KW-0732">Signal</keyword>
<protein>
    <recommendedName>
        <fullName evidence="4">Calpain catalytic domain-containing protein</fullName>
    </recommendedName>
</protein>
<comment type="caution">
    <text evidence="2">The sequence shown here is derived from an EMBL/GenBank/DDBJ whole genome shotgun (WGS) entry which is preliminary data.</text>
</comment>
<reference evidence="2 3" key="1">
    <citation type="submission" date="2017-03" db="EMBL/GenBank/DDBJ databases">
        <title>Genome analysis of strain PAMC 26510.</title>
        <authorList>
            <person name="Oh H.-M."/>
            <person name="Yang J.-A."/>
        </authorList>
    </citation>
    <scope>NUCLEOTIDE SEQUENCE [LARGE SCALE GENOMIC DNA]</scope>
    <source>
        <strain evidence="2 3">PAMC 26510</strain>
    </source>
</reference>
<feature type="chain" id="PRO_5012918781" description="Calpain catalytic domain-containing protein" evidence="1">
    <location>
        <begin position="27"/>
        <end position="337"/>
    </location>
</feature>
<evidence type="ECO:0000313" key="3">
    <source>
        <dbReference type="Proteomes" id="UP000194546"/>
    </source>
</evidence>
<evidence type="ECO:0008006" key="4">
    <source>
        <dbReference type="Google" id="ProtNLM"/>
    </source>
</evidence>
<feature type="signal peptide" evidence="1">
    <location>
        <begin position="1"/>
        <end position="26"/>
    </location>
</feature>
<name>A0A242MUW5_CABSO</name>
<dbReference type="RefSeq" id="WP_218778383.1">
    <property type="nucleotide sequence ID" value="NZ_NBTY01000075.1"/>
</dbReference>
<sequence length="337" mass="35432">MTPAALSRLSLLACALTFGAAGIAHAESGDIESTYRQLVQALQQSRNGSIGNAERTQITQAAKNFQDAMQRDGGARDNLMTDAHNIIASLSDGTFNAGASVNALRRDAKGSAIEFGKWSVSMPGTQIASPIGTHLNQSSEGDCVGISVVKAFSNTQTGAAILRRAVTLTSDGSYNVSLPGDPATVYRLNPGELDQFGKGDPGAAAVVGAMFQYFHKDPKQGALPTNKVMELLAGHAGDHDRLADVHSTPDQITGYLLQHADGAGSRYAMVFGGKPARNGDWSKGDGHAFAIIRIDKANMMLTYTNPSNEASTRTIAIRDLASQAAGTSADFETVTFR</sequence>